<accession>A0AAW9PS81</accession>
<dbReference type="Proteomes" id="UP001333818">
    <property type="component" value="Unassembled WGS sequence"/>
</dbReference>
<evidence type="ECO:0000259" key="1">
    <source>
        <dbReference type="PROSITE" id="PS51724"/>
    </source>
</evidence>
<dbReference type="GO" id="GO:0042834">
    <property type="term" value="F:peptidoglycan binding"/>
    <property type="evidence" value="ECO:0007669"/>
    <property type="project" value="InterPro"/>
</dbReference>
<proteinExistence type="predicted"/>
<dbReference type="PROSITE" id="PS51724">
    <property type="entry name" value="SPOR"/>
    <property type="match status" value="1"/>
</dbReference>
<dbReference type="RefSeq" id="WP_330483615.1">
    <property type="nucleotide sequence ID" value="NZ_JAZBJZ010000034.1"/>
</dbReference>
<reference evidence="2" key="1">
    <citation type="submission" date="2024-01" db="EMBL/GenBank/DDBJ databases">
        <title>Bank of Algae and Cyanobacteria of the Azores (BACA) strain genomes.</title>
        <authorList>
            <person name="Luz R."/>
            <person name="Cordeiro R."/>
            <person name="Fonseca A."/>
            <person name="Goncalves V."/>
        </authorList>
    </citation>
    <scope>NUCLEOTIDE SEQUENCE</scope>
    <source>
        <strain evidence="2">BACA0141</strain>
    </source>
</reference>
<dbReference type="InterPro" id="IPR007730">
    <property type="entry name" value="SPOR-like_dom"/>
</dbReference>
<organism evidence="2 3">
    <name type="scientific">Tumidithrix elongata BACA0141</name>
    <dbReference type="NCBI Taxonomy" id="2716417"/>
    <lineage>
        <taxon>Bacteria</taxon>
        <taxon>Bacillati</taxon>
        <taxon>Cyanobacteriota</taxon>
        <taxon>Cyanophyceae</taxon>
        <taxon>Pseudanabaenales</taxon>
        <taxon>Pseudanabaenaceae</taxon>
        <taxon>Tumidithrix</taxon>
        <taxon>Tumidithrix elongata</taxon>
    </lineage>
</organism>
<protein>
    <recommendedName>
        <fullName evidence="1">SPOR domain-containing protein</fullName>
    </recommendedName>
</protein>
<evidence type="ECO:0000313" key="2">
    <source>
        <dbReference type="EMBL" id="MEE3717187.1"/>
    </source>
</evidence>
<evidence type="ECO:0000313" key="3">
    <source>
        <dbReference type="Proteomes" id="UP001333818"/>
    </source>
</evidence>
<dbReference type="SUPFAM" id="SSF110997">
    <property type="entry name" value="Sporulation related repeat"/>
    <property type="match status" value="1"/>
</dbReference>
<keyword evidence="3" id="KW-1185">Reference proteome</keyword>
<dbReference type="AlphaFoldDB" id="A0AAW9PS81"/>
<dbReference type="EMBL" id="JAZBJZ010000034">
    <property type="protein sequence ID" value="MEE3717187.1"/>
    <property type="molecule type" value="Genomic_DNA"/>
</dbReference>
<dbReference type="InterPro" id="IPR036680">
    <property type="entry name" value="SPOR-like_sf"/>
</dbReference>
<feature type="domain" description="SPOR" evidence="1">
    <location>
        <begin position="54"/>
        <end position="131"/>
    </location>
</feature>
<gene>
    <name evidence="2" type="ORF">V2H45_10555</name>
</gene>
<comment type="caution">
    <text evidence="2">The sequence shown here is derived from an EMBL/GenBank/DDBJ whole genome shotgun (WGS) entry which is preliminary data.</text>
</comment>
<sequence>MKGVQQICFFGSGFLTTWALLSGVAHARYVVFVPSNSPTTLQSVRSIAPSAFSTVVQGQSAVQAGIFNNESGADSLVRTLQQAGLPAQKFFRSGGGKEPVVQTPFPETQSTQAVVPQPTQVTPVADPVQYTTISDTQQISQQYYPQPQVPQQVSTQYLPQVAPQTITQLVPQTVTQYVPQTQYVQQTQLVPQTVTQLVPQTQYVPQTQVVPQTVTQYVPQTQIVQQAQYVPQTQITSQAIPQTQMVQSSCPQVDCSATMGNMTPIAYSNPSTIGGDTTSSLSQANPANRYVTAVPAAGNGASQLAKVRQYIPSAYLANSGRGSYVYAGGYASRDNAESLSHFLRSRGIDARVIYF</sequence>
<name>A0AAW9PS81_9CYAN</name>